<organism evidence="1 2">
    <name type="scientific">Penicillium hetheringtonii</name>
    <dbReference type="NCBI Taxonomy" id="911720"/>
    <lineage>
        <taxon>Eukaryota</taxon>
        <taxon>Fungi</taxon>
        <taxon>Dikarya</taxon>
        <taxon>Ascomycota</taxon>
        <taxon>Pezizomycotina</taxon>
        <taxon>Eurotiomycetes</taxon>
        <taxon>Eurotiomycetidae</taxon>
        <taxon>Eurotiales</taxon>
        <taxon>Aspergillaceae</taxon>
        <taxon>Penicillium</taxon>
    </lineage>
</organism>
<dbReference type="Proteomes" id="UP001216150">
    <property type="component" value="Unassembled WGS sequence"/>
</dbReference>
<dbReference type="AlphaFoldDB" id="A0AAD6GNU1"/>
<protein>
    <submittedName>
        <fullName evidence="1">Uncharacterized protein</fullName>
    </submittedName>
</protein>
<sequence length="176" mass="20437">MLPAARRYSQRRARYLSLASYTQRLETARRYQENLGSVQRNSPSIRMAARMFEEFRSILLAIKGRRGNWQNVSPALTVPMSDGITLLEHYHKCPTSTSLSTNYKSFEYKFLEAFQPTQYNVAESDIDRYFDTPTISTGFDIGQSQTEFIRNWWKINRLEFTCMAQVAQDHLVISAA</sequence>
<keyword evidence="2" id="KW-1185">Reference proteome</keyword>
<reference evidence="1 2" key="1">
    <citation type="journal article" date="2023" name="IMA Fungus">
        <title>Comparative genomic study of the Penicillium genus elucidates a diverse pangenome and 15 lateral gene transfer events.</title>
        <authorList>
            <person name="Petersen C."/>
            <person name="Sorensen T."/>
            <person name="Nielsen M.R."/>
            <person name="Sondergaard T.E."/>
            <person name="Sorensen J.L."/>
            <person name="Fitzpatrick D.A."/>
            <person name="Frisvad J.C."/>
            <person name="Nielsen K.L."/>
        </authorList>
    </citation>
    <scope>NUCLEOTIDE SEQUENCE [LARGE SCALE GENOMIC DNA]</scope>
    <source>
        <strain evidence="1 2">IBT 29057</strain>
    </source>
</reference>
<dbReference type="EMBL" id="JAQJAC010000010">
    <property type="protein sequence ID" value="KAJ5569134.1"/>
    <property type="molecule type" value="Genomic_DNA"/>
</dbReference>
<proteinExistence type="predicted"/>
<gene>
    <name evidence="1" type="ORF">N7450_011620</name>
</gene>
<comment type="caution">
    <text evidence="1">The sequence shown here is derived from an EMBL/GenBank/DDBJ whole genome shotgun (WGS) entry which is preliminary data.</text>
</comment>
<accession>A0AAD6GNU1</accession>
<evidence type="ECO:0000313" key="2">
    <source>
        <dbReference type="Proteomes" id="UP001216150"/>
    </source>
</evidence>
<evidence type="ECO:0000313" key="1">
    <source>
        <dbReference type="EMBL" id="KAJ5569134.1"/>
    </source>
</evidence>
<name>A0AAD6GNU1_9EURO</name>